<gene>
    <name evidence="2" type="ORF">SAMN04488026_110915</name>
</gene>
<evidence type="ECO:0000259" key="1">
    <source>
        <dbReference type="Pfam" id="PF03167"/>
    </source>
</evidence>
<dbReference type="AlphaFoldDB" id="A0A1G9MF48"/>
<dbReference type="Proteomes" id="UP000199382">
    <property type="component" value="Unassembled WGS sequence"/>
</dbReference>
<dbReference type="RefSeq" id="WP_170844782.1">
    <property type="nucleotide sequence ID" value="NZ_FNEK01000109.1"/>
</dbReference>
<evidence type="ECO:0000313" key="2">
    <source>
        <dbReference type="EMBL" id="SDL72898.1"/>
    </source>
</evidence>
<accession>A0A1G9MF48</accession>
<dbReference type="Pfam" id="PF03167">
    <property type="entry name" value="UDG"/>
    <property type="match status" value="1"/>
</dbReference>
<dbReference type="InterPro" id="IPR005122">
    <property type="entry name" value="Uracil-DNA_glycosylase-like"/>
</dbReference>
<dbReference type="CDD" id="cd10035">
    <property type="entry name" value="UDG_like"/>
    <property type="match status" value="1"/>
</dbReference>
<organism evidence="2 3">
    <name type="scientific">Aliiruegeria lutimaris</name>
    <dbReference type="NCBI Taxonomy" id="571298"/>
    <lineage>
        <taxon>Bacteria</taxon>
        <taxon>Pseudomonadati</taxon>
        <taxon>Pseudomonadota</taxon>
        <taxon>Alphaproteobacteria</taxon>
        <taxon>Rhodobacterales</taxon>
        <taxon>Roseobacteraceae</taxon>
        <taxon>Aliiruegeria</taxon>
    </lineage>
</organism>
<feature type="domain" description="Uracil-DNA glycosylase-like" evidence="1">
    <location>
        <begin position="60"/>
        <end position="166"/>
    </location>
</feature>
<protein>
    <submittedName>
        <fullName evidence="2">Uracil DNA glycosylase superfamily protein</fullName>
    </submittedName>
</protein>
<dbReference type="STRING" id="571298.SAMN04488026_110915"/>
<reference evidence="2 3" key="1">
    <citation type="submission" date="2016-10" db="EMBL/GenBank/DDBJ databases">
        <authorList>
            <person name="de Groot N.N."/>
        </authorList>
    </citation>
    <scope>NUCLEOTIDE SEQUENCE [LARGE SCALE GENOMIC DNA]</scope>
    <source>
        <strain evidence="2 3">DSM 25294</strain>
    </source>
</reference>
<dbReference type="Gene3D" id="3.40.470.10">
    <property type="entry name" value="Uracil-DNA glycosylase-like domain"/>
    <property type="match status" value="1"/>
</dbReference>
<name>A0A1G9MF48_9RHOB</name>
<dbReference type="SUPFAM" id="SSF52141">
    <property type="entry name" value="Uracil-DNA glycosylase-like"/>
    <property type="match status" value="1"/>
</dbReference>
<evidence type="ECO:0000313" key="3">
    <source>
        <dbReference type="Proteomes" id="UP000199382"/>
    </source>
</evidence>
<dbReference type="EMBL" id="FNEK01000109">
    <property type="protein sequence ID" value="SDL72898.1"/>
    <property type="molecule type" value="Genomic_DNA"/>
</dbReference>
<proteinExistence type="predicted"/>
<keyword evidence="3" id="KW-1185">Reference proteome</keyword>
<dbReference type="InterPro" id="IPR036895">
    <property type="entry name" value="Uracil-DNA_glycosylase-like_sf"/>
</dbReference>
<sequence>MKQLEEYTSKLRALKPDCEVPDFSSSGPGTDAKLLFLLAKPGTRGAGVTNVVDPLSNDDQTARNMRQIMEEIDLDPNRVLYWNVVPWFDGKRDVTAAEVNEGKRQLRGLLELLPALKAVVLVGKHAQRASDAFEGSGVRVFRTAHCGPLVKAANRDQFDAIGPVWKAASDYAFS</sequence>